<dbReference type="AlphaFoldDB" id="A0A9E8HM29"/>
<keyword evidence="1" id="KW-0808">Transferase</keyword>
<keyword evidence="1" id="KW-0489">Methyltransferase</keyword>
<dbReference type="RefSeq" id="WP_251811029.1">
    <property type="nucleotide sequence ID" value="NZ_CP101527.1"/>
</dbReference>
<dbReference type="SUPFAM" id="SSF53335">
    <property type="entry name" value="S-adenosyl-L-methionine-dependent methyltransferases"/>
    <property type="match status" value="1"/>
</dbReference>
<dbReference type="CDD" id="cd02440">
    <property type="entry name" value="AdoMet_MTases"/>
    <property type="match status" value="1"/>
</dbReference>
<organism evidence="1 2">
    <name type="scientific">Alkalimarinus sediminis</name>
    <dbReference type="NCBI Taxonomy" id="1632866"/>
    <lineage>
        <taxon>Bacteria</taxon>
        <taxon>Pseudomonadati</taxon>
        <taxon>Pseudomonadota</taxon>
        <taxon>Gammaproteobacteria</taxon>
        <taxon>Alteromonadales</taxon>
        <taxon>Alteromonadaceae</taxon>
        <taxon>Alkalimarinus</taxon>
    </lineage>
</organism>
<proteinExistence type="predicted"/>
<sequence length="196" mass="21937">MKPVAEACLRNQQPIAEVLSDILANAKAVLELGSGTGQHGVYLAKCFRHLKWQLSDLADCIPGMKLWWQEASLDNLCEPIELDVTCDDWATRRDYDAVFTANTIHFVTLAVAEALLRGAAKTLQKGGLLCIYGPFNENGCYTGDGNRQFDQWLKAIDPEIGIKDIEWVEDVLRQCGMVLVSRRQMPANNLMLVFQH</sequence>
<dbReference type="KEGG" id="asem:NNL22_00755"/>
<dbReference type="GO" id="GO:0008168">
    <property type="term" value="F:methyltransferase activity"/>
    <property type="evidence" value="ECO:0007669"/>
    <property type="project" value="UniProtKB-KW"/>
</dbReference>
<evidence type="ECO:0000313" key="1">
    <source>
        <dbReference type="EMBL" id="UZW75168.1"/>
    </source>
</evidence>
<dbReference type="Proteomes" id="UP001164472">
    <property type="component" value="Chromosome"/>
</dbReference>
<dbReference type="InterPro" id="IPR029063">
    <property type="entry name" value="SAM-dependent_MTases_sf"/>
</dbReference>
<protein>
    <submittedName>
        <fullName evidence="1">Class I SAM-dependent methyltransferase</fullName>
    </submittedName>
</protein>
<name>A0A9E8HM29_9ALTE</name>
<gene>
    <name evidence="1" type="ORF">NNL22_00755</name>
</gene>
<dbReference type="PANTHER" id="PTHR20974">
    <property type="entry name" value="UPF0585 PROTEIN CG18661"/>
    <property type="match status" value="1"/>
</dbReference>
<dbReference type="Pfam" id="PF06080">
    <property type="entry name" value="DUF938"/>
    <property type="match status" value="1"/>
</dbReference>
<accession>A0A9E8HM29</accession>
<dbReference type="Gene3D" id="3.40.50.150">
    <property type="entry name" value="Vaccinia Virus protein VP39"/>
    <property type="match status" value="1"/>
</dbReference>
<evidence type="ECO:0000313" key="2">
    <source>
        <dbReference type="Proteomes" id="UP001164472"/>
    </source>
</evidence>
<dbReference type="InterPro" id="IPR010342">
    <property type="entry name" value="DUF938"/>
</dbReference>
<dbReference type="PANTHER" id="PTHR20974:SF0">
    <property type="entry name" value="UPF0585 PROTEIN CG18661"/>
    <property type="match status" value="1"/>
</dbReference>
<dbReference type="GO" id="GO:0032259">
    <property type="term" value="P:methylation"/>
    <property type="evidence" value="ECO:0007669"/>
    <property type="project" value="UniProtKB-KW"/>
</dbReference>
<dbReference type="EMBL" id="CP101527">
    <property type="protein sequence ID" value="UZW75168.1"/>
    <property type="molecule type" value="Genomic_DNA"/>
</dbReference>
<keyword evidence="2" id="KW-1185">Reference proteome</keyword>
<reference evidence="1" key="1">
    <citation type="submission" date="2022-07" db="EMBL/GenBank/DDBJ databases">
        <title>Alkalimarinus sp. nov., isolated from gut of a Alitta virens.</title>
        <authorList>
            <person name="Yang A.I."/>
            <person name="Shin N.-R."/>
        </authorList>
    </citation>
    <scope>NUCLEOTIDE SEQUENCE</scope>
    <source>
        <strain evidence="1">FA028</strain>
    </source>
</reference>